<proteinExistence type="predicted"/>
<dbReference type="EMBL" id="FRBK01000033">
    <property type="protein sequence ID" value="SHN30868.1"/>
    <property type="molecule type" value="Genomic_DNA"/>
</dbReference>
<feature type="transmembrane region" description="Helical" evidence="1">
    <location>
        <begin position="6"/>
        <end position="25"/>
    </location>
</feature>
<gene>
    <name evidence="2" type="ORF">SAMN05216268_13322</name>
</gene>
<protein>
    <recommendedName>
        <fullName evidence="4">Type II secretion system (T2SS), protein F</fullName>
    </recommendedName>
</protein>
<evidence type="ECO:0008006" key="4">
    <source>
        <dbReference type="Google" id="ProtNLM"/>
    </source>
</evidence>
<organism evidence="2 3">
    <name type="scientific">Streptomyces yunnanensis</name>
    <dbReference type="NCBI Taxonomy" id="156453"/>
    <lineage>
        <taxon>Bacteria</taxon>
        <taxon>Bacillati</taxon>
        <taxon>Actinomycetota</taxon>
        <taxon>Actinomycetes</taxon>
        <taxon>Kitasatosporales</taxon>
        <taxon>Streptomycetaceae</taxon>
        <taxon>Streptomyces</taxon>
    </lineage>
</organism>
<reference evidence="3" key="1">
    <citation type="submission" date="2016-11" db="EMBL/GenBank/DDBJ databases">
        <authorList>
            <person name="Jaros S."/>
            <person name="Januszkiewicz K."/>
            <person name="Wedrychowicz H."/>
        </authorList>
    </citation>
    <scope>NUCLEOTIDE SEQUENCE [LARGE SCALE GENOMIC DNA]</scope>
    <source>
        <strain evidence="3">CGMCC 4.3555</strain>
    </source>
</reference>
<sequence length="298" mass="31426">MISMAGVVYGAMVGGGAFLVVRELLPSRPDLGSVLDRLENTTPAQATVREGAAKSAVLTERVGARILASVGERLSVPRRDLDLLGISPAKHVGDKVIGAVGGFAMPQMALALAAVAGIHLPSVLPLFVSVAFAAMMWVSADTNVHSKAVKLRLEYRYAVASLMERARLQRGAHAAPEKALYETAAVGDGRVYVRIRAALERAKLSGTPPWDALKAMSEQLDVPELAGPADTFAHAGTEGANIIAALENQSRTLRKRLQTDIQSEANADSEKAVVPGTILFVVLIATLGYPLFQTVLGS</sequence>
<evidence type="ECO:0000313" key="3">
    <source>
        <dbReference type="Proteomes" id="UP000184388"/>
    </source>
</evidence>
<dbReference type="PANTHER" id="PTHR35007">
    <property type="entry name" value="INTEGRAL MEMBRANE PROTEIN-RELATED"/>
    <property type="match status" value="1"/>
</dbReference>
<feature type="transmembrane region" description="Helical" evidence="1">
    <location>
        <begin position="272"/>
        <end position="292"/>
    </location>
</feature>
<feature type="transmembrane region" description="Helical" evidence="1">
    <location>
        <begin position="122"/>
        <end position="140"/>
    </location>
</feature>
<evidence type="ECO:0000313" key="2">
    <source>
        <dbReference type="EMBL" id="SHN30868.1"/>
    </source>
</evidence>
<accession>A0A9X8R063</accession>
<keyword evidence="1" id="KW-1133">Transmembrane helix</keyword>
<keyword evidence="1" id="KW-0812">Transmembrane</keyword>
<keyword evidence="1" id="KW-0472">Membrane</keyword>
<comment type="caution">
    <text evidence="2">The sequence shown here is derived from an EMBL/GenBank/DDBJ whole genome shotgun (WGS) entry which is preliminary data.</text>
</comment>
<name>A0A9X8R063_9ACTN</name>
<dbReference type="AlphaFoldDB" id="A0A9X8R063"/>
<evidence type="ECO:0000256" key="1">
    <source>
        <dbReference type="SAM" id="Phobius"/>
    </source>
</evidence>
<dbReference type="PANTHER" id="PTHR35007:SF1">
    <property type="entry name" value="PILUS ASSEMBLY PROTEIN"/>
    <property type="match status" value="1"/>
</dbReference>
<feature type="transmembrane region" description="Helical" evidence="1">
    <location>
        <begin position="96"/>
        <end position="116"/>
    </location>
</feature>
<dbReference type="Proteomes" id="UP000184388">
    <property type="component" value="Unassembled WGS sequence"/>
</dbReference>